<accession>A0A431VLZ8</accession>
<dbReference type="RefSeq" id="WP_126611918.1">
    <property type="nucleotide sequence ID" value="NZ_JBHUCY010000010.1"/>
</dbReference>
<dbReference type="AlphaFoldDB" id="A0A431VLZ8"/>
<reference evidence="2 3" key="1">
    <citation type="submission" date="2018-12" db="EMBL/GenBank/DDBJ databases">
        <authorList>
            <person name="Yang Y."/>
        </authorList>
    </citation>
    <scope>NUCLEOTIDE SEQUENCE [LARGE SCALE GENOMIC DNA]</scope>
    <source>
        <strain evidence="2 3">L-25-5w-1</strain>
    </source>
</reference>
<keyword evidence="1" id="KW-0812">Transmembrane</keyword>
<sequence length="185" mass="20522">MSESSNTPDIPPGAPRSWIGRLLRPVVTLAALVYFLIDALVYWIVRPLARWVGALPVFAGFARWLSGLAPYPALLVVLLPLVLLEPAKWAGAWLLASGQTTTGLVVLTVAELLKITLVERLFHLTRDRLMTIGWVAWILNRVSGWLAWFKDLPPCRAARRLVVRIKDTARTAAGAVRRWARAVLG</sequence>
<name>A0A431VLZ8_9PROT</name>
<keyword evidence="1" id="KW-1133">Transmembrane helix</keyword>
<feature type="transmembrane region" description="Helical" evidence="1">
    <location>
        <begin position="26"/>
        <end position="44"/>
    </location>
</feature>
<proteinExistence type="predicted"/>
<feature type="transmembrane region" description="Helical" evidence="1">
    <location>
        <begin position="130"/>
        <end position="149"/>
    </location>
</feature>
<protein>
    <submittedName>
        <fullName evidence="2">Uncharacterized protein</fullName>
    </submittedName>
</protein>
<comment type="caution">
    <text evidence="2">The sequence shown here is derived from an EMBL/GenBank/DDBJ whole genome shotgun (WGS) entry which is preliminary data.</text>
</comment>
<evidence type="ECO:0000313" key="2">
    <source>
        <dbReference type="EMBL" id="RTR23478.1"/>
    </source>
</evidence>
<gene>
    <name evidence="2" type="ORF">EJ903_02785</name>
</gene>
<feature type="transmembrane region" description="Helical" evidence="1">
    <location>
        <begin position="64"/>
        <end position="84"/>
    </location>
</feature>
<evidence type="ECO:0000313" key="3">
    <source>
        <dbReference type="Proteomes" id="UP000277007"/>
    </source>
</evidence>
<dbReference type="Proteomes" id="UP000277007">
    <property type="component" value="Unassembled WGS sequence"/>
</dbReference>
<organism evidence="2 3">
    <name type="scientific">Azospirillum griseum</name>
    <dbReference type="NCBI Taxonomy" id="2496639"/>
    <lineage>
        <taxon>Bacteria</taxon>
        <taxon>Pseudomonadati</taxon>
        <taxon>Pseudomonadota</taxon>
        <taxon>Alphaproteobacteria</taxon>
        <taxon>Rhodospirillales</taxon>
        <taxon>Azospirillaceae</taxon>
        <taxon>Azospirillum</taxon>
    </lineage>
</organism>
<keyword evidence="3" id="KW-1185">Reference proteome</keyword>
<feature type="transmembrane region" description="Helical" evidence="1">
    <location>
        <begin position="91"/>
        <end position="110"/>
    </location>
</feature>
<dbReference type="EMBL" id="RXMA01000002">
    <property type="protein sequence ID" value="RTR23478.1"/>
    <property type="molecule type" value="Genomic_DNA"/>
</dbReference>
<keyword evidence="1" id="KW-0472">Membrane</keyword>
<evidence type="ECO:0000256" key="1">
    <source>
        <dbReference type="SAM" id="Phobius"/>
    </source>
</evidence>